<gene>
    <name evidence="15" type="ORF">H8S76_05400</name>
</gene>
<dbReference type="SMART" id="SM01232">
    <property type="entry name" value="H2TH"/>
    <property type="match status" value="1"/>
</dbReference>
<evidence type="ECO:0000256" key="1">
    <source>
        <dbReference type="ARBA" id="ARBA00001668"/>
    </source>
</evidence>
<evidence type="ECO:0000256" key="3">
    <source>
        <dbReference type="ARBA" id="ARBA00022723"/>
    </source>
</evidence>
<keyword evidence="12" id="KW-0326">Glycosidase</keyword>
<keyword evidence="15" id="KW-0255">Endonuclease</keyword>
<name>A0ABR7FB92_9FIRM</name>
<evidence type="ECO:0000256" key="10">
    <source>
        <dbReference type="ARBA" id="ARBA00023239"/>
    </source>
</evidence>
<dbReference type="InterPro" id="IPR012319">
    <property type="entry name" value="FPG_cat"/>
</dbReference>
<keyword evidence="16" id="KW-1185">Reference proteome</keyword>
<comment type="caution">
    <text evidence="15">The sequence shown here is derived from an EMBL/GenBank/DDBJ whole genome shotgun (WGS) entry which is preliminary data.</text>
</comment>
<dbReference type="InterPro" id="IPR010979">
    <property type="entry name" value="Ribosomal_uS13-like_H2TH"/>
</dbReference>
<dbReference type="PROSITE" id="PS51066">
    <property type="entry name" value="ZF_FPG_2"/>
    <property type="match status" value="1"/>
</dbReference>
<evidence type="ECO:0000256" key="11">
    <source>
        <dbReference type="ARBA" id="ARBA00023268"/>
    </source>
</evidence>
<keyword evidence="5 13" id="KW-0863">Zinc-finger</keyword>
<comment type="catalytic activity">
    <reaction evidence="1">
        <text>Hydrolysis of DNA containing ring-opened 7-methylguanine residues, releasing 2,6-diamino-4-hydroxy-5-(N-methyl)formamidopyrimidine.</text>
        <dbReference type="EC" id="3.2.2.23"/>
    </reaction>
</comment>
<keyword evidence="8" id="KW-0238">DNA-binding</keyword>
<dbReference type="PANTHER" id="PTHR22993">
    <property type="entry name" value="FORMAMIDOPYRIMIDINE-DNA GLYCOSYLASE"/>
    <property type="match status" value="1"/>
</dbReference>
<reference evidence="15 16" key="1">
    <citation type="submission" date="2020-08" db="EMBL/GenBank/DDBJ databases">
        <title>Genome public.</title>
        <authorList>
            <person name="Liu C."/>
            <person name="Sun Q."/>
        </authorList>
    </citation>
    <scope>NUCLEOTIDE SEQUENCE [LARGE SCALE GENOMIC DNA]</scope>
    <source>
        <strain evidence="15 16">NSJ-34</strain>
    </source>
</reference>
<evidence type="ECO:0000256" key="6">
    <source>
        <dbReference type="ARBA" id="ARBA00022801"/>
    </source>
</evidence>
<keyword evidence="6" id="KW-0378">Hydrolase</keyword>
<keyword evidence="10" id="KW-0456">Lyase</keyword>
<organism evidence="15 16">
    <name type="scientific">Blautia celeris</name>
    <dbReference type="NCBI Taxonomy" id="2763026"/>
    <lineage>
        <taxon>Bacteria</taxon>
        <taxon>Bacillati</taxon>
        <taxon>Bacillota</taxon>
        <taxon>Clostridia</taxon>
        <taxon>Lachnospirales</taxon>
        <taxon>Lachnospiraceae</taxon>
        <taxon>Blautia</taxon>
    </lineage>
</organism>
<dbReference type="PANTHER" id="PTHR22993:SF9">
    <property type="entry name" value="FORMAMIDOPYRIMIDINE-DNA GLYCOSYLASE"/>
    <property type="match status" value="1"/>
</dbReference>
<evidence type="ECO:0000256" key="9">
    <source>
        <dbReference type="ARBA" id="ARBA00023204"/>
    </source>
</evidence>
<evidence type="ECO:0000256" key="4">
    <source>
        <dbReference type="ARBA" id="ARBA00022763"/>
    </source>
</evidence>
<evidence type="ECO:0000313" key="16">
    <source>
        <dbReference type="Proteomes" id="UP000654573"/>
    </source>
</evidence>
<keyword evidence="11" id="KW-0511">Multifunctional enzyme</keyword>
<proteinExistence type="inferred from homology"/>
<dbReference type="SUPFAM" id="SSF57716">
    <property type="entry name" value="Glucocorticoid receptor-like (DNA-binding domain)"/>
    <property type="match status" value="1"/>
</dbReference>
<evidence type="ECO:0000256" key="5">
    <source>
        <dbReference type="ARBA" id="ARBA00022771"/>
    </source>
</evidence>
<dbReference type="Proteomes" id="UP000654573">
    <property type="component" value="Unassembled WGS sequence"/>
</dbReference>
<dbReference type="RefSeq" id="WP_103731952.1">
    <property type="nucleotide sequence ID" value="NZ_JACOOU010000002.1"/>
</dbReference>
<sequence length="274" mass="31165">MLELPESRTIAKQITDNLKGKTIDYVTAGHTPHKFAFFHGDKENYDEMLQGQSIVKAVNRGGMIEIDTEDCMILLFDGAYPKYCEKKAEFPKRHQFFAAFDDDTALSVSVQMYAFIGVYPLGKCSDEYYISSVSKCTPLEEGFTYEYFRSLYPDTQKKVTAKAFLATEQRIPGLGNGVLQDILWNAGIDPRFDMREAEEEDFVNLYKSVTETLKKMCDEGGRDTERDLFGNKGGYITQLSKNSLHQPCMRCGGEIKRAAYMGGNVYFCEKCQKR</sequence>
<protein>
    <submittedName>
        <fullName evidence="15">Endonuclease VIII</fullName>
    </submittedName>
</protein>
<comment type="similarity">
    <text evidence="2">Belongs to the FPG family.</text>
</comment>
<keyword evidence="15" id="KW-0540">Nuclease</keyword>
<keyword evidence="4" id="KW-0227">DNA damage</keyword>
<dbReference type="InterPro" id="IPR035937">
    <property type="entry name" value="FPG_N"/>
</dbReference>
<evidence type="ECO:0000256" key="12">
    <source>
        <dbReference type="ARBA" id="ARBA00023295"/>
    </source>
</evidence>
<evidence type="ECO:0000313" key="15">
    <source>
        <dbReference type="EMBL" id="MBC5671676.1"/>
    </source>
</evidence>
<dbReference type="Pfam" id="PF01149">
    <property type="entry name" value="Fapy_DNA_glyco"/>
    <property type="match status" value="1"/>
</dbReference>
<dbReference type="InterPro" id="IPR000214">
    <property type="entry name" value="Znf_DNA_glyclase/AP_lyase"/>
</dbReference>
<dbReference type="Gene3D" id="1.10.8.50">
    <property type="match status" value="1"/>
</dbReference>
<dbReference type="InterPro" id="IPR015886">
    <property type="entry name" value="H2TH_FPG"/>
</dbReference>
<evidence type="ECO:0000256" key="7">
    <source>
        <dbReference type="ARBA" id="ARBA00022833"/>
    </source>
</evidence>
<keyword evidence="7" id="KW-0862">Zinc</keyword>
<evidence type="ECO:0000256" key="8">
    <source>
        <dbReference type="ARBA" id="ARBA00023125"/>
    </source>
</evidence>
<keyword evidence="9" id="KW-0234">DNA repair</keyword>
<evidence type="ECO:0000256" key="2">
    <source>
        <dbReference type="ARBA" id="ARBA00009409"/>
    </source>
</evidence>
<dbReference type="SUPFAM" id="SSF81624">
    <property type="entry name" value="N-terminal domain of MutM-like DNA repair proteins"/>
    <property type="match status" value="1"/>
</dbReference>
<evidence type="ECO:0000256" key="13">
    <source>
        <dbReference type="PROSITE-ProRule" id="PRU00391"/>
    </source>
</evidence>
<accession>A0ABR7FB92</accession>
<keyword evidence="3" id="KW-0479">Metal-binding</keyword>
<dbReference type="EMBL" id="JACOOU010000002">
    <property type="protein sequence ID" value="MBC5671676.1"/>
    <property type="molecule type" value="Genomic_DNA"/>
</dbReference>
<dbReference type="GO" id="GO:0004519">
    <property type="term" value="F:endonuclease activity"/>
    <property type="evidence" value="ECO:0007669"/>
    <property type="project" value="UniProtKB-KW"/>
</dbReference>
<dbReference type="Gene3D" id="3.20.190.10">
    <property type="entry name" value="MutM-like, N-terminal"/>
    <property type="match status" value="1"/>
</dbReference>
<evidence type="ECO:0000259" key="14">
    <source>
        <dbReference type="PROSITE" id="PS51066"/>
    </source>
</evidence>
<feature type="domain" description="FPG-type" evidence="14">
    <location>
        <begin position="227"/>
        <end position="273"/>
    </location>
</feature>
<dbReference type="SUPFAM" id="SSF46946">
    <property type="entry name" value="S13-like H2TH domain"/>
    <property type="match status" value="1"/>
</dbReference>